<keyword evidence="1" id="KW-0812">Transmembrane</keyword>
<comment type="caution">
    <text evidence="2">The sequence shown here is derived from an EMBL/GenBank/DDBJ whole genome shotgun (WGS) entry which is preliminary data.</text>
</comment>
<keyword evidence="1" id="KW-1133">Transmembrane helix</keyword>
<feature type="transmembrane region" description="Helical" evidence="1">
    <location>
        <begin position="7"/>
        <end position="40"/>
    </location>
</feature>
<gene>
    <name evidence="2" type="ORF">GRJ2_001589000</name>
</gene>
<name>A0ABC9X1G5_GRUJA</name>
<sequence length="113" mass="11222">MGQAGPAIAIAITIIATIIAIAIIAIAIIAIIIAIAITIIAIAAHAEAAAWVEGRGPGSWGLLPRGPGGVCQVASSTGVLCSSIAQPSTEPSLASHTCKVRVPSLCRHVTLLA</sequence>
<organism evidence="2 3">
    <name type="scientific">Grus japonensis</name>
    <name type="common">Japanese crane</name>
    <name type="synonym">Red-crowned crane</name>
    <dbReference type="NCBI Taxonomy" id="30415"/>
    <lineage>
        <taxon>Eukaryota</taxon>
        <taxon>Metazoa</taxon>
        <taxon>Chordata</taxon>
        <taxon>Craniata</taxon>
        <taxon>Vertebrata</taxon>
        <taxon>Euteleostomi</taxon>
        <taxon>Archelosauria</taxon>
        <taxon>Archosauria</taxon>
        <taxon>Dinosauria</taxon>
        <taxon>Saurischia</taxon>
        <taxon>Theropoda</taxon>
        <taxon>Coelurosauria</taxon>
        <taxon>Aves</taxon>
        <taxon>Neognathae</taxon>
        <taxon>Neoaves</taxon>
        <taxon>Gruiformes</taxon>
        <taxon>Gruidae</taxon>
        <taxon>Grus</taxon>
    </lineage>
</organism>
<evidence type="ECO:0000313" key="3">
    <source>
        <dbReference type="Proteomes" id="UP001623348"/>
    </source>
</evidence>
<keyword evidence="1" id="KW-0472">Membrane</keyword>
<dbReference type="AlphaFoldDB" id="A0ABC9X1G5"/>
<accession>A0ABC9X1G5</accession>
<protein>
    <submittedName>
        <fullName evidence="2">Uncharacterized protein</fullName>
    </submittedName>
</protein>
<dbReference type="Proteomes" id="UP001623348">
    <property type="component" value="Unassembled WGS sequence"/>
</dbReference>
<evidence type="ECO:0000313" key="2">
    <source>
        <dbReference type="EMBL" id="GAB0191237.1"/>
    </source>
</evidence>
<reference evidence="2 3" key="1">
    <citation type="submission" date="2024-06" db="EMBL/GenBank/DDBJ databases">
        <title>The draft genome of Grus japonensis, version 3.</title>
        <authorList>
            <person name="Nabeshima K."/>
            <person name="Suzuki S."/>
            <person name="Onuma M."/>
        </authorList>
    </citation>
    <scope>NUCLEOTIDE SEQUENCE [LARGE SCALE GENOMIC DNA]</scope>
    <source>
        <strain evidence="2 3">451A</strain>
    </source>
</reference>
<keyword evidence="3" id="KW-1185">Reference proteome</keyword>
<evidence type="ECO:0000256" key="1">
    <source>
        <dbReference type="SAM" id="Phobius"/>
    </source>
</evidence>
<dbReference type="EMBL" id="BAAFJT010000005">
    <property type="protein sequence ID" value="GAB0191237.1"/>
    <property type="molecule type" value="Genomic_DNA"/>
</dbReference>
<proteinExistence type="predicted"/>